<dbReference type="EMBL" id="CAJNNV010000588">
    <property type="protein sequence ID" value="CAE8583051.1"/>
    <property type="molecule type" value="Genomic_DNA"/>
</dbReference>
<dbReference type="InterPro" id="IPR044772">
    <property type="entry name" value="NO3_transporter"/>
</dbReference>
<comment type="subcellular location">
    <subcellularLocation>
        <location evidence="1">Membrane</location>
        <topology evidence="1">Multi-pass membrane protein</topology>
    </subcellularLocation>
</comment>
<dbReference type="Gene3D" id="2.60.120.200">
    <property type="match status" value="1"/>
</dbReference>
<organism evidence="12 13">
    <name type="scientific">Polarella glacialis</name>
    <name type="common">Dinoflagellate</name>
    <dbReference type="NCBI Taxonomy" id="89957"/>
    <lineage>
        <taxon>Eukaryota</taxon>
        <taxon>Sar</taxon>
        <taxon>Alveolata</taxon>
        <taxon>Dinophyceae</taxon>
        <taxon>Suessiales</taxon>
        <taxon>Suessiaceae</taxon>
        <taxon>Polarella</taxon>
    </lineage>
</organism>
<feature type="domain" description="Apple" evidence="10">
    <location>
        <begin position="3152"/>
        <end position="3235"/>
    </location>
</feature>
<keyword evidence="13" id="KW-1185">Reference proteome</keyword>
<feature type="domain" description="LamG-like jellyroll fold" evidence="11">
    <location>
        <begin position="2791"/>
        <end position="2949"/>
    </location>
</feature>
<keyword evidence="5" id="KW-0677">Repeat</keyword>
<protein>
    <submittedName>
        <fullName evidence="12">Uncharacterized protein</fullName>
    </submittedName>
</protein>
<evidence type="ECO:0000256" key="5">
    <source>
        <dbReference type="ARBA" id="ARBA00022737"/>
    </source>
</evidence>
<dbReference type="InterPro" id="IPR000177">
    <property type="entry name" value="Apple"/>
</dbReference>
<feature type="transmembrane region" description="Helical" evidence="9">
    <location>
        <begin position="3920"/>
        <end position="3938"/>
    </location>
</feature>
<evidence type="ECO:0000256" key="2">
    <source>
        <dbReference type="ARBA" id="ARBA00008432"/>
    </source>
</evidence>
<dbReference type="SUPFAM" id="SSF103473">
    <property type="entry name" value="MFS general substrate transporter"/>
    <property type="match status" value="1"/>
</dbReference>
<dbReference type="InterPro" id="IPR006558">
    <property type="entry name" value="LamG-like"/>
</dbReference>
<keyword evidence="3 9" id="KW-0812">Transmembrane</keyword>
<dbReference type="InterPro" id="IPR011701">
    <property type="entry name" value="MFS"/>
</dbReference>
<feature type="transmembrane region" description="Helical" evidence="9">
    <location>
        <begin position="3981"/>
        <end position="4003"/>
    </location>
</feature>
<dbReference type="Pfam" id="PF13385">
    <property type="entry name" value="Laminin_G_3"/>
    <property type="match status" value="1"/>
</dbReference>
<keyword evidence="6 9" id="KW-1133">Transmembrane helix</keyword>
<feature type="transmembrane region" description="Helical" evidence="9">
    <location>
        <begin position="3731"/>
        <end position="3754"/>
    </location>
</feature>
<evidence type="ECO:0000256" key="8">
    <source>
        <dbReference type="ARBA" id="ARBA00023157"/>
    </source>
</evidence>
<dbReference type="InterPro" id="IPR011042">
    <property type="entry name" value="6-blade_b-propeller_TolB-like"/>
</dbReference>
<dbReference type="Gene3D" id="3.50.4.10">
    <property type="entry name" value="Hepatocyte Growth Factor"/>
    <property type="match status" value="1"/>
</dbReference>
<dbReference type="Gene3D" id="2.120.10.30">
    <property type="entry name" value="TolB, C-terminal domain"/>
    <property type="match status" value="2"/>
</dbReference>
<reference evidence="12" key="1">
    <citation type="submission" date="2021-02" db="EMBL/GenBank/DDBJ databases">
        <authorList>
            <person name="Dougan E. K."/>
            <person name="Rhodes N."/>
            <person name="Thang M."/>
            <person name="Chan C."/>
        </authorList>
    </citation>
    <scope>NUCLEOTIDE SEQUENCE</scope>
</reference>
<feature type="transmembrane region" description="Helical" evidence="9">
    <location>
        <begin position="3766"/>
        <end position="3787"/>
    </location>
</feature>
<accession>A0A813DBS0</accession>
<dbReference type="GO" id="GO:0005576">
    <property type="term" value="C:extracellular region"/>
    <property type="evidence" value="ECO:0007669"/>
    <property type="project" value="InterPro"/>
</dbReference>
<dbReference type="InterPro" id="IPR013320">
    <property type="entry name" value="ConA-like_dom_sf"/>
</dbReference>
<comment type="similarity">
    <text evidence="2">Belongs to the major facilitator superfamily. Nitrate/nitrite porter (TC 2.A.1.8) family.</text>
</comment>
<dbReference type="Pfam" id="PF07690">
    <property type="entry name" value="MFS_1"/>
    <property type="match status" value="1"/>
</dbReference>
<dbReference type="OrthoDB" id="434240at2759"/>
<feature type="transmembrane region" description="Helical" evidence="9">
    <location>
        <begin position="3799"/>
        <end position="3822"/>
    </location>
</feature>
<dbReference type="SUPFAM" id="SSF49899">
    <property type="entry name" value="Concanavalin A-like lectins/glucanases"/>
    <property type="match status" value="1"/>
</dbReference>
<evidence type="ECO:0000313" key="13">
    <source>
        <dbReference type="Proteomes" id="UP000654075"/>
    </source>
</evidence>
<evidence type="ECO:0000256" key="3">
    <source>
        <dbReference type="ARBA" id="ARBA00022692"/>
    </source>
</evidence>
<keyword evidence="8" id="KW-1015">Disulfide bond</keyword>
<evidence type="ECO:0000256" key="9">
    <source>
        <dbReference type="SAM" id="Phobius"/>
    </source>
</evidence>
<evidence type="ECO:0000256" key="7">
    <source>
        <dbReference type="ARBA" id="ARBA00023136"/>
    </source>
</evidence>
<feature type="transmembrane region" description="Helical" evidence="9">
    <location>
        <begin position="3552"/>
        <end position="3574"/>
    </location>
</feature>
<dbReference type="Proteomes" id="UP000654075">
    <property type="component" value="Unassembled WGS sequence"/>
</dbReference>
<dbReference type="SUPFAM" id="SSF63825">
    <property type="entry name" value="YWTD domain"/>
    <property type="match status" value="1"/>
</dbReference>
<dbReference type="SMART" id="SM00560">
    <property type="entry name" value="LamGL"/>
    <property type="match status" value="1"/>
</dbReference>
<dbReference type="GO" id="GO:0006508">
    <property type="term" value="P:proteolysis"/>
    <property type="evidence" value="ECO:0007669"/>
    <property type="project" value="InterPro"/>
</dbReference>
<evidence type="ECO:0000256" key="1">
    <source>
        <dbReference type="ARBA" id="ARBA00004141"/>
    </source>
</evidence>
<dbReference type="SMART" id="SM00223">
    <property type="entry name" value="APPLE"/>
    <property type="match status" value="1"/>
</dbReference>
<feature type="transmembrane region" description="Helical" evidence="9">
    <location>
        <begin position="3707"/>
        <end position="3725"/>
    </location>
</feature>
<dbReference type="Gene3D" id="1.20.1250.20">
    <property type="entry name" value="MFS general substrate transporter like domains"/>
    <property type="match status" value="2"/>
</dbReference>
<proteinExistence type="inferred from homology"/>
<feature type="transmembrane region" description="Helical" evidence="9">
    <location>
        <begin position="4009"/>
        <end position="4031"/>
    </location>
</feature>
<keyword evidence="7 9" id="KW-0472">Membrane</keyword>
<dbReference type="GO" id="GO:0016020">
    <property type="term" value="C:membrane"/>
    <property type="evidence" value="ECO:0007669"/>
    <property type="project" value="UniProtKB-SubCell"/>
</dbReference>
<dbReference type="PANTHER" id="PTHR23515">
    <property type="entry name" value="HIGH-AFFINITY NITRATE TRANSPORTER 2.3"/>
    <property type="match status" value="1"/>
</dbReference>
<evidence type="ECO:0000259" key="10">
    <source>
        <dbReference type="SMART" id="SM00223"/>
    </source>
</evidence>
<evidence type="ECO:0000256" key="6">
    <source>
        <dbReference type="ARBA" id="ARBA00022989"/>
    </source>
</evidence>
<name>A0A813DBS0_POLGL</name>
<evidence type="ECO:0000259" key="11">
    <source>
        <dbReference type="SMART" id="SM00560"/>
    </source>
</evidence>
<dbReference type="GO" id="GO:0015112">
    <property type="term" value="F:nitrate transmembrane transporter activity"/>
    <property type="evidence" value="ECO:0007669"/>
    <property type="project" value="InterPro"/>
</dbReference>
<comment type="caution">
    <text evidence="12">The sequence shown here is derived from an EMBL/GenBank/DDBJ whole genome shotgun (WGS) entry which is preliminary data.</text>
</comment>
<keyword evidence="4" id="KW-0732">Signal</keyword>
<evidence type="ECO:0000313" key="12">
    <source>
        <dbReference type="EMBL" id="CAE8583051.1"/>
    </source>
</evidence>
<feature type="transmembrane region" description="Helical" evidence="9">
    <location>
        <begin position="3944"/>
        <end position="3960"/>
    </location>
</feature>
<evidence type="ECO:0000256" key="4">
    <source>
        <dbReference type="ARBA" id="ARBA00022729"/>
    </source>
</evidence>
<sequence>MGPSPNNQDQTCTAGAPCTLLFTGESLSALDSIAFVSKSFISRCGVTASDFRIAHDTVRALSMLGSGVELQLSGGEAGDIPLGGQWLMCYCVSAYGGCSLPEHFPALAGVFTVLGPSSNNQDQFCTSGAPCTLTFTGQGLSTADKVAFIPALGLCGVADLDINLTGNVHVLHQRHGIGQGRYQTVLLPALGTTVINLGREDLTQGGVWRMCYCTANHGGCDDATDFKALAGTLSVMGSYAQDYHCVAGAPCQLGGSASLASNVGGSSVFDATTVPQRWPVYADGETSLWEGLELVMADKVRLVLNSSSELNFCGQDALDARVAGGVAQSLDSDIRVVLGGSDSTADLPLGGRWKVCYCVNYYGGCDDTADFTGFVGILIVKGPNPNSQDQTCTAGQPCTLGPFVGEGLAAGDTLLFAALLGHCGLSGQDLGPAPIVSGQHEVLTSGVSVGITGGEAGDTLRGGVWRRMCFCADYQSCTADSTFTALLGSLTIIGPISQNQGRTCFAGLDCTLGPLLGQDISAEDRVTFVTTAGHYPGYVLVHQPVGTCGDLAAIQDALSFAGAYKPVTAGLTVSLVASDLPRGGEWKVCYCTGGGDAGCTGPADFGARLGILTVLGPSPNNQDVTCIAGRPCSLGGFTGQGLSISDRVQLVVHSIGAACGSVSAVEDTSVGHGEPKAVIQTAGGSGALVVRFPGETWRDAGIPRGSVWKLCYCTNHHGGCSADSDFSVLAGILTVKGPGTNTQDATCMAVSSCTLPDSGSPFTGQDLSAGDSLIFVRKGGSCAFSSRDADAFQDAAQVIGSGLQVSLLDADLPYGGQWLMCYCVVSAGCSSHVDFAQHLGMLSVRGVAPTTQSHFCIAGVACTLGELSGFGLSTDDYVGIIPCTPAVGSVEVASCCASEDWPSFDSGGGARHKQIQLVSSKPVVLLAASDVPPGGTWAMCQCVKSAASAAGCFSTQNAKVPVGLLTVVGPSSSQAMPCSAGTACTSPALLGTDIQQGDLVALLSEGQCGLAMPSAAAGAGTAKYVDGSLKFDLKGLDLPIGTRLSVCHCAQRLRGCESAEDFGSEAALLSVRGPDLATAGTTWSCAAGFACQVGAFTGQGLSAGDKVLLIPLGGTCGYSSGDGNLPASGGSRLTVDSNLQVALSDTQLTNGGRYRVCYCAVGGGASCAATSAFAAKGGLLKVTGAGPVLQNQLCFTGEACTFVQLAGVGLLAADEVAVIGSSFYCGAGAILASGTIGAGWTLVLTSTQMGSLGGTGNFRLCFCSSATGSCGAAATYPQFLGVLQVSAPPSSLGGRSYRCYADVLCSLLLRTSAGMLPSDRVQLITASGVCGSASPVGGVTYQASGSGSASETRAFQLGAAGAIGPGSYKICHCPSVDGSDADVTACSSNDEFATDVGSLDVQGASSLGDMQGVAGKSWTLGPWTTHSLSSFDRVIFVPDATDAACGSIGRDVNTDARDQAGLAVPRVAQAESKQFSATATSGEFTVKLAAGDVPYGGRWQICHCPQRESTDADEEPCSTAADFATSAGVITVVGPAPNSQDRTCTAGSSCILGGNLGGGFVGQGLSTNDKLSLVHSGGTCGQTAQDLTVFGSVFLSIVKAGSSTFTHTLAASTLSSGGRWKVCYCARGSLGAGGCSATTDFPAMAGYLTAIGPHTSTQDQTCNAGISCALYLVGESMQVGKDLTMLIPSSGTCGSSARDSSVARGNTKLLGTSFSVSLGQADLPKGGQWILCYCATISGSCPSDSYFSVRVGMLSVLGPSPNNQDRFCTAGKSCDLSGLTGFGLSRFDRVRAIDPQASCGYSARTASPVFAGEDKPMEFDSLTSTTELSLSSSQLPFGGRWKLCYCTGMTGSCDENGEFGALLGLLLVYGPASNSQDVGCTAGLDCKITITGYANPLNPSSSLTVSTSDRLALVLNNCGLDDRDPSIGADSYHVVTYSAADNAHSVTLPGTDTGSTTRGGVWNMCYCAAGAGNTCATGSDFATRLGVLTLYGPSPNTQDHTCITGVACTVTFTGQRLGMDDRVFFIPRDIGTCGVTAADSQIAAGDAKHVQADVSVSFIAADLPVGGQWKMCYCSDDSAPGRVCGGSGSADFGTSAGVLTVLGPNPSTQQITCVAGFDCSFTLTGEQLGARDRVALVPHPSGGSCGQGERDRRIAGDMYRPVGAGGALHILAADLPFGGQWRVCYCAGDYRSCDNYLDFNAEAGVLTIAGPTSTSQDKSCTAGVACIVPGSSGISAQGRSSLDKVALVDKDSACGDAAAAVLSTGSGSFRPLDSDFKMHLAPFDIPNGGIWKMCYCFSIALGPNTGSCASLSEFRTSAGLLKVLGTSSSAQDSSCVAGASCTVGGAHGLQGELTKGQDKVAFVAAATGSCGATLPDANLAFGSYQQVPWLGKVELTGSQVQKGGRWYICFCSAGYGGCNSFGDFTDTAGILTVLGPSPNSQNAACSAGFACVLTGPGGLSGQGLSSASDKILFTSGSGCGQSDKDCHVAQDSYIVAGTSQVSLTAHDLPTRGTWKICYCTNNYRASDTSTGCSSPLDYTAIAGQLTVKPVIATGFTFTQTQYSPFSLAFRAVGLDRTDPPSARLKLVPSSGTCALDALVGGVSGLECSGILLCATEPAFVYEMDHGDTVHWWSGISIEYAGKYGMCYCNTDCALPVGQLLVRPPLAVLTNVGRLARAGGGFTAASEGSGLPRALLEWHFDDAQLAEDALGAYSPYWDGSTLAQGSGTGLIATDGGPDRAKVHHLDLLGADAAQVWVEGRIGGAARFDGTQVWGTPHVSIQVPASSLGLPTAEVSLAAWVKVSSFTERAGLVGFLQDGARQSAGWALLLSADGRAHFAVASVLSSATLLRDPANLLSTPVFSSGSWRHLVGTYDGTHARLFMDGSEVDSRSLAVLDGYRQVLEGQNHTCGDIRYVDTYFAVGALRDEDEHIYFQGDLDEVQVYEVALSPKEVNMLYSSYQACTIFHLQCMITDYGHMHLGSGDCSQRSTSTCWYGMVDQILWNVLVSGRTVTGQWGRKWSLEPSGYFRLHFAEDCLTFTGCWVQTATPLNSCDADEAAALLGGNASATSGLWSGQGLVGSRTSRAGEALTVAGTGIAGVDGTYGSDDCADEVPLDAPGGLAVGGGGAAAGRRLYYSERNREVIRAVDLGASSCFAPGVVPSAGSVLLANQPLFAARECQALCQTTAGCLHFSFAAPKVDGRGDLGLCTLLAGTTTAGGLYADIISAPGFLSGPAHCPLNSVTHVAGVRDSPGFSGDGGDGALAQFHQPVGITFAPNGLRNELYLTDELNHRIRKMNVGTGNIVTVAGTGSQGFNPGDDTAGNALLRKFDSPGSVAVDHLGKVYISDMYNQRVRLLDVGTGQLSTLAGSGPYGLLNGGYAGDGGQASQARLAAPRAVVLYGSSLFDVELQDNNHRVRVVDLTSRIITKVAGIGHAGATGDGGAALSATFNFPYSVLDLLKCSAKTVDLLLSVARRLDHLFIADLPVPELMVIQQDTPEFESTQAYGTSSSSYCVGLGSAMSDFKCAVNEQNKATELPLLRVGGSVQQNPHMRAFWASTISFFLAFLAWFALAPLALDVASSMGICENQQFPPAHFKTRPAYLKFKSLSTGTAYCQYGKNDADKPTDCKPVPNDILATPLCNSTVITGCVSEQAKLQYLPDVLDECVCTPGTECSRVLANAGTISVTSTIVARIAMGTLLERFGCVNMQVVLLVWGSFWIGMAATITAPWNYMLIRFLIGAVGATFVTNQVWCSLMFASNVVGTANACAAGWGNLGGGVTQIFMVVVLFQPFKAAGMESDKAWRVSMAVPAILLLLCAIAIKLLCWDTPGARRFDVAVTGKDYWEVVKDPKVLLMAMQYSACFGTELAMNNVLATHFRTYFQMNAGDAASLAGAFGLMNLFARPLGGIASDKLYQRFGFRGRIWAQFLSLFFVAVFLFGFGCVDNSQPWYVALIILVIFSVFVQMAEGTTYGIVPFMNPKQLPIVSALVGAGGNIGAMIAGFAFYARIPDPILPFKVHGCYVMFFALLSPMYYWPEHGGMFWGPAAGAALKKTDPWLCSRLFV</sequence>
<gene>
    <name evidence="12" type="ORF">PGLA1383_LOCUS2039</name>
</gene>
<dbReference type="InterPro" id="IPR036259">
    <property type="entry name" value="MFS_trans_sf"/>
</dbReference>